<feature type="compositionally biased region" description="Polar residues" evidence="1">
    <location>
        <begin position="1"/>
        <end position="30"/>
    </location>
</feature>
<evidence type="ECO:0000256" key="1">
    <source>
        <dbReference type="SAM" id="MobiDB-lite"/>
    </source>
</evidence>
<sequence>MPYIIQSITASSQNDKGGASSHQEQASLNDQKAIDDSSFWLNSLADDDDDISFDYDSDGSDTVVMDTLSHSNP</sequence>
<dbReference type="OrthoDB" id="5371510at2759"/>
<keyword evidence="3" id="KW-1185">Reference proteome</keyword>
<reference evidence="2 3" key="1">
    <citation type="submission" date="2019-04" db="EMBL/GenBank/DDBJ databases">
        <title>Friends and foes A comparative genomics studyof 23 Aspergillus species from section Flavi.</title>
        <authorList>
            <consortium name="DOE Joint Genome Institute"/>
            <person name="Kjaerbolling I."/>
            <person name="Vesth T."/>
            <person name="Frisvad J.C."/>
            <person name="Nybo J.L."/>
            <person name="Theobald S."/>
            <person name="Kildgaard S."/>
            <person name="Isbrandt T."/>
            <person name="Kuo A."/>
            <person name="Sato A."/>
            <person name="Lyhne E.K."/>
            <person name="Kogle M.E."/>
            <person name="Wiebenga A."/>
            <person name="Kun R.S."/>
            <person name="Lubbers R.J."/>
            <person name="Makela M.R."/>
            <person name="Barry K."/>
            <person name="Chovatia M."/>
            <person name="Clum A."/>
            <person name="Daum C."/>
            <person name="Haridas S."/>
            <person name="He G."/>
            <person name="LaButti K."/>
            <person name="Lipzen A."/>
            <person name="Mondo S."/>
            <person name="Riley R."/>
            <person name="Salamov A."/>
            <person name="Simmons B.A."/>
            <person name="Magnuson J.K."/>
            <person name="Henrissat B."/>
            <person name="Mortensen U.H."/>
            <person name="Larsen T.O."/>
            <person name="Devries R.P."/>
            <person name="Grigoriev I.V."/>
            <person name="Machida M."/>
            <person name="Baker S.E."/>
            <person name="Andersen M.R."/>
        </authorList>
    </citation>
    <scope>NUCLEOTIDE SEQUENCE [LARGE SCALE GENOMIC DNA]</scope>
    <source>
        <strain evidence="2 3">IBT 29228</strain>
    </source>
</reference>
<organism evidence="2 3">
    <name type="scientific">Aspergillus bertholletiae</name>
    <dbReference type="NCBI Taxonomy" id="1226010"/>
    <lineage>
        <taxon>Eukaryota</taxon>
        <taxon>Fungi</taxon>
        <taxon>Dikarya</taxon>
        <taxon>Ascomycota</taxon>
        <taxon>Pezizomycotina</taxon>
        <taxon>Eurotiomycetes</taxon>
        <taxon>Eurotiomycetidae</taxon>
        <taxon>Eurotiales</taxon>
        <taxon>Aspergillaceae</taxon>
        <taxon>Aspergillus</taxon>
        <taxon>Aspergillus subgen. Circumdati</taxon>
    </lineage>
</organism>
<feature type="region of interest" description="Disordered" evidence="1">
    <location>
        <begin position="1"/>
        <end position="31"/>
    </location>
</feature>
<evidence type="ECO:0000313" key="3">
    <source>
        <dbReference type="Proteomes" id="UP000326198"/>
    </source>
</evidence>
<name>A0A5N7AYV8_9EURO</name>
<dbReference type="Proteomes" id="UP000326198">
    <property type="component" value="Unassembled WGS sequence"/>
</dbReference>
<dbReference type="AlphaFoldDB" id="A0A5N7AYV8"/>
<accession>A0A5N7AYV8</accession>
<evidence type="ECO:0000313" key="2">
    <source>
        <dbReference type="EMBL" id="KAE8375044.1"/>
    </source>
</evidence>
<dbReference type="EMBL" id="ML736269">
    <property type="protein sequence ID" value="KAE8375044.1"/>
    <property type="molecule type" value="Genomic_DNA"/>
</dbReference>
<protein>
    <submittedName>
        <fullName evidence="2">Uncharacterized protein</fullName>
    </submittedName>
</protein>
<gene>
    <name evidence="2" type="ORF">BDV26DRAFT_268697</name>
</gene>
<proteinExistence type="predicted"/>